<dbReference type="Gramene" id="HORVU.MOREX.r3.6HG0558770.1">
    <property type="protein sequence ID" value="HORVU.MOREX.r3.6HG0558770.1"/>
    <property type="gene ID" value="HORVU.MOREX.r3.6HG0558770"/>
</dbReference>
<dbReference type="AlphaFoldDB" id="A0A8I6YB65"/>
<evidence type="ECO:0000313" key="2">
    <source>
        <dbReference type="EnsemblPlants" id="HORVU.MOREX.r3.6HG0558770.1"/>
    </source>
</evidence>
<gene>
    <name evidence="2" type="primary">LOC123403942</name>
</gene>
<dbReference type="Proteomes" id="UP000011116">
    <property type="component" value="Chromosome 6H"/>
</dbReference>
<protein>
    <submittedName>
        <fullName evidence="2">Uncharacterized protein</fullName>
    </submittedName>
</protein>
<keyword evidence="3" id="KW-1185">Reference proteome</keyword>
<feature type="signal peptide" evidence="1">
    <location>
        <begin position="1"/>
        <end position="28"/>
    </location>
</feature>
<dbReference type="KEGG" id="hvg:123403942"/>
<dbReference type="RefSeq" id="XP_044953783.1">
    <property type="nucleotide sequence ID" value="XM_045097848.1"/>
</dbReference>
<feature type="chain" id="PRO_5035190954" evidence="1">
    <location>
        <begin position="29"/>
        <end position="127"/>
    </location>
</feature>
<dbReference type="Gramene" id="HORVU.MOREX.r2.6HG0464200.1">
    <property type="protein sequence ID" value="HORVU.MOREX.r2.6HG0464200.1"/>
    <property type="gene ID" value="HORVU.MOREX.r2.6HG0464200"/>
</dbReference>
<sequence>MAHAMNNTHLLCLAVALLLMSASLSCNANDTDPNTYCESASECKRPVHDYGLNSFSKKYGDVPYNCGRVCDPKDTRANTYCEEMWECKRPVHDYDQRKCRELCVSKGYNYLRSYCEHHPEEYCCCHK</sequence>
<keyword evidence="1" id="KW-0732">Signal</keyword>
<organism evidence="2 3">
    <name type="scientific">Hordeum vulgare subsp. vulgare</name>
    <name type="common">Domesticated barley</name>
    <dbReference type="NCBI Taxonomy" id="112509"/>
    <lineage>
        <taxon>Eukaryota</taxon>
        <taxon>Viridiplantae</taxon>
        <taxon>Streptophyta</taxon>
        <taxon>Embryophyta</taxon>
        <taxon>Tracheophyta</taxon>
        <taxon>Spermatophyta</taxon>
        <taxon>Magnoliopsida</taxon>
        <taxon>Liliopsida</taxon>
        <taxon>Poales</taxon>
        <taxon>Poaceae</taxon>
        <taxon>BOP clade</taxon>
        <taxon>Pooideae</taxon>
        <taxon>Triticodae</taxon>
        <taxon>Triticeae</taxon>
        <taxon>Hordeinae</taxon>
        <taxon>Hordeum</taxon>
    </lineage>
</organism>
<proteinExistence type="predicted"/>
<evidence type="ECO:0000256" key="1">
    <source>
        <dbReference type="SAM" id="SignalP"/>
    </source>
</evidence>
<reference evidence="2" key="2">
    <citation type="submission" date="2020-10" db="EMBL/GenBank/DDBJ databases">
        <authorList>
            <person name="Scholz U."/>
            <person name="Mascher M."/>
            <person name="Fiebig A."/>
        </authorList>
    </citation>
    <scope>NUCLEOTIDE SEQUENCE [LARGE SCALE GENOMIC DNA]</scope>
    <source>
        <strain evidence="2">cv. Morex</strain>
    </source>
</reference>
<reference evidence="2" key="3">
    <citation type="submission" date="2022-01" db="UniProtKB">
        <authorList>
            <consortium name="EnsemblPlants"/>
        </authorList>
    </citation>
    <scope>IDENTIFICATION</scope>
    <source>
        <strain evidence="2">subsp. vulgare</strain>
    </source>
</reference>
<dbReference type="OrthoDB" id="648440at2759"/>
<evidence type="ECO:0000313" key="3">
    <source>
        <dbReference type="Proteomes" id="UP000011116"/>
    </source>
</evidence>
<accession>A0A8I6YB65</accession>
<reference evidence="3" key="1">
    <citation type="journal article" date="2012" name="Nature">
        <title>A physical, genetic and functional sequence assembly of the barley genome.</title>
        <authorList>
            <consortium name="The International Barley Genome Sequencing Consortium"/>
            <person name="Mayer K.F."/>
            <person name="Waugh R."/>
            <person name="Brown J.W."/>
            <person name="Schulman A."/>
            <person name="Langridge P."/>
            <person name="Platzer M."/>
            <person name="Fincher G.B."/>
            <person name="Muehlbauer G.J."/>
            <person name="Sato K."/>
            <person name="Close T.J."/>
            <person name="Wise R.P."/>
            <person name="Stein N."/>
        </authorList>
    </citation>
    <scope>NUCLEOTIDE SEQUENCE [LARGE SCALE GENOMIC DNA]</scope>
    <source>
        <strain evidence="3">cv. Morex</strain>
    </source>
</reference>
<name>A0A8I6YB65_HORVV</name>
<dbReference type="GeneID" id="123403942"/>
<dbReference type="EnsemblPlants" id="HORVU.MOREX.r3.6HG0558770.1">
    <property type="protein sequence ID" value="HORVU.MOREX.r3.6HG0558770.1"/>
    <property type="gene ID" value="HORVU.MOREX.r3.6HG0558770"/>
</dbReference>